<dbReference type="AlphaFoldDB" id="A0A9P1IMP9"/>
<dbReference type="EMBL" id="CANHGI010000004">
    <property type="protein sequence ID" value="CAI5447887.1"/>
    <property type="molecule type" value="Genomic_DNA"/>
</dbReference>
<protein>
    <submittedName>
        <fullName evidence="1">Uncharacterized protein</fullName>
    </submittedName>
</protein>
<keyword evidence="2" id="KW-1185">Reference proteome</keyword>
<reference evidence="1" key="1">
    <citation type="submission" date="2022-11" db="EMBL/GenBank/DDBJ databases">
        <authorList>
            <person name="Kikuchi T."/>
        </authorList>
    </citation>
    <scope>NUCLEOTIDE SEQUENCE</scope>
    <source>
        <strain evidence="1">PS1010</strain>
    </source>
</reference>
<accession>A0A9P1IMP9</accession>
<evidence type="ECO:0000313" key="2">
    <source>
        <dbReference type="Proteomes" id="UP001152747"/>
    </source>
</evidence>
<dbReference type="InterPro" id="IPR027417">
    <property type="entry name" value="P-loop_NTPase"/>
</dbReference>
<organism evidence="1 2">
    <name type="scientific">Caenorhabditis angaria</name>
    <dbReference type="NCBI Taxonomy" id="860376"/>
    <lineage>
        <taxon>Eukaryota</taxon>
        <taxon>Metazoa</taxon>
        <taxon>Ecdysozoa</taxon>
        <taxon>Nematoda</taxon>
        <taxon>Chromadorea</taxon>
        <taxon>Rhabditida</taxon>
        <taxon>Rhabditina</taxon>
        <taxon>Rhabditomorpha</taxon>
        <taxon>Rhabditoidea</taxon>
        <taxon>Rhabditidae</taxon>
        <taxon>Peloderinae</taxon>
        <taxon>Caenorhabditis</taxon>
    </lineage>
</organism>
<dbReference type="Proteomes" id="UP001152747">
    <property type="component" value="Unassembled WGS sequence"/>
</dbReference>
<sequence length="425" mass="49939">MENDFKIHFDYVENTSNDKEDWKWNNLIEIIGNDLEKFEDNIHHKILVFTNSDRTTNKIACDLYAKLKTKPLVFPLQQFESPEEEEHAKNKELMEKFRKQAKMIGITHFDVFNKTNFPFATHFIFYDFPIHWQEFLDVFEKIGMESTKCNMAARITVFANGSPVQKISYIHALQNVGEPLPKSLQKFVIENALVSLKKLKLSDVSKDKKVCTTLQPAPQTQIPMKISNADSYEHKLITIAKDLSFGNFKSKLTETDFNYFHAMTPEEKRTFQNSVTEEIWDHILKTNMETNPFRHESKNIAVMIRKIIKDVKKQIEVQERFWEKGHTQFVMIILFKKVHILSMNTYNNIKKPCKFCSSKTHLSNQCVYYPTIEMRQFRCKDIGICNYCGIFMKYNNEHQCADNIQCYLCGEKGHVKAIGHGHQDW</sequence>
<name>A0A9P1IMP9_9PELO</name>
<gene>
    <name evidence="1" type="ORF">CAMP_LOCUS10524</name>
</gene>
<comment type="caution">
    <text evidence="1">The sequence shown here is derived from an EMBL/GenBank/DDBJ whole genome shotgun (WGS) entry which is preliminary data.</text>
</comment>
<evidence type="ECO:0000313" key="1">
    <source>
        <dbReference type="EMBL" id="CAI5447887.1"/>
    </source>
</evidence>
<proteinExistence type="predicted"/>
<dbReference type="Gene3D" id="3.40.50.300">
    <property type="entry name" value="P-loop containing nucleotide triphosphate hydrolases"/>
    <property type="match status" value="1"/>
</dbReference>